<keyword evidence="3" id="KW-1185">Reference proteome</keyword>
<sequence>MAPSISHTVETESQITPATLKVSSTTEQVLLDAPVEAAQEPSSVDPLATTTSVPSSDDDMDENGSIDGSADSSSDAGADVTPVAVAVAAAEVAADTTEVVADTTTVAVAAEDTSDFDNEVAAVTSFAEGFSLEDRTSTVNTPAAAIERVQTSSALSSRSSISQSIPIPAVEALIAAASTVVGEEGQEPRKSLSRPLSRQELRRKSSFFNSKEIAISDQRFSSSISASMRPIADPRFKNRFQNILSQWKARASE</sequence>
<evidence type="ECO:0000313" key="3">
    <source>
        <dbReference type="Proteomes" id="UP000078512"/>
    </source>
</evidence>
<reference evidence="2 3" key="1">
    <citation type="submission" date="2016-05" db="EMBL/GenBank/DDBJ databases">
        <title>Genome sequencing reveals origins of a unique bacterial endosymbiosis in the earliest lineages of terrestrial Fungi.</title>
        <authorList>
            <consortium name="DOE Joint Genome Institute"/>
            <person name="Uehling J."/>
            <person name="Gryganskyi A."/>
            <person name="Hameed K."/>
            <person name="Tschaplinski T."/>
            <person name="Misztal P."/>
            <person name="Wu S."/>
            <person name="Desiro A."/>
            <person name="Vande Pol N."/>
            <person name="Du Z.-Y."/>
            <person name="Zienkiewicz A."/>
            <person name="Zienkiewicz K."/>
            <person name="Morin E."/>
            <person name="Tisserant E."/>
            <person name="Splivallo R."/>
            <person name="Hainaut M."/>
            <person name="Henrissat B."/>
            <person name="Ohm R."/>
            <person name="Kuo A."/>
            <person name="Yan J."/>
            <person name="Lipzen A."/>
            <person name="Nolan M."/>
            <person name="Labutti K."/>
            <person name="Barry K."/>
            <person name="Goldstein A."/>
            <person name="Labbe J."/>
            <person name="Schadt C."/>
            <person name="Tuskan G."/>
            <person name="Grigoriev I."/>
            <person name="Martin F."/>
            <person name="Vilgalys R."/>
            <person name="Bonito G."/>
        </authorList>
    </citation>
    <scope>NUCLEOTIDE SEQUENCE [LARGE SCALE GENOMIC DNA]</scope>
    <source>
        <strain evidence="2 3">AG-77</strain>
    </source>
</reference>
<dbReference type="OrthoDB" id="2430134at2759"/>
<dbReference type="Proteomes" id="UP000078512">
    <property type="component" value="Unassembled WGS sequence"/>
</dbReference>
<feature type="region of interest" description="Disordered" evidence="1">
    <location>
        <begin position="1"/>
        <end position="20"/>
    </location>
</feature>
<protein>
    <submittedName>
        <fullName evidence="2">Uncharacterized protein</fullName>
    </submittedName>
</protein>
<organism evidence="2 3">
    <name type="scientific">Linnemannia elongata AG-77</name>
    <dbReference type="NCBI Taxonomy" id="1314771"/>
    <lineage>
        <taxon>Eukaryota</taxon>
        <taxon>Fungi</taxon>
        <taxon>Fungi incertae sedis</taxon>
        <taxon>Mucoromycota</taxon>
        <taxon>Mortierellomycotina</taxon>
        <taxon>Mortierellomycetes</taxon>
        <taxon>Mortierellales</taxon>
        <taxon>Mortierellaceae</taxon>
        <taxon>Linnemannia</taxon>
    </lineage>
</organism>
<evidence type="ECO:0000313" key="2">
    <source>
        <dbReference type="EMBL" id="OAQ22615.1"/>
    </source>
</evidence>
<proteinExistence type="predicted"/>
<feature type="compositionally biased region" description="Low complexity" evidence="1">
    <location>
        <begin position="65"/>
        <end position="78"/>
    </location>
</feature>
<accession>A0A197JBY9</accession>
<dbReference type="AlphaFoldDB" id="A0A197JBY9"/>
<dbReference type="EMBL" id="KV442151">
    <property type="protein sequence ID" value="OAQ22615.1"/>
    <property type="molecule type" value="Genomic_DNA"/>
</dbReference>
<name>A0A197JBY9_9FUNG</name>
<feature type="region of interest" description="Disordered" evidence="1">
    <location>
        <begin position="32"/>
        <end position="78"/>
    </location>
</feature>
<gene>
    <name evidence="2" type="ORF">K457DRAFT_143294</name>
</gene>
<evidence type="ECO:0000256" key="1">
    <source>
        <dbReference type="SAM" id="MobiDB-lite"/>
    </source>
</evidence>